<dbReference type="CDD" id="cd01991">
    <property type="entry name" value="Asn_synthase_B_C"/>
    <property type="match status" value="1"/>
</dbReference>
<dbReference type="Proteomes" id="UP000053260">
    <property type="component" value="Unassembled WGS sequence"/>
</dbReference>
<dbReference type="GO" id="GO:0005829">
    <property type="term" value="C:cytosol"/>
    <property type="evidence" value="ECO:0007669"/>
    <property type="project" value="TreeGrafter"/>
</dbReference>
<evidence type="ECO:0000313" key="11">
    <source>
        <dbReference type="Proteomes" id="UP000053260"/>
    </source>
</evidence>
<dbReference type="InterPro" id="IPR001962">
    <property type="entry name" value="Asn_synthase"/>
</dbReference>
<keyword evidence="4" id="KW-0547">Nucleotide-binding</keyword>
<comment type="pathway">
    <text evidence="1">Amino-acid biosynthesis; L-asparagine biosynthesis; L-asparagine from L-aspartate (L-Gln route): step 1/1.</text>
</comment>
<dbReference type="PIRSF" id="PIRSF001589">
    <property type="entry name" value="Asn_synthetase_glu-h"/>
    <property type="match status" value="1"/>
</dbReference>
<keyword evidence="11" id="KW-1185">Reference proteome</keyword>
<dbReference type="PROSITE" id="PS51278">
    <property type="entry name" value="GATASE_TYPE_2"/>
    <property type="match status" value="1"/>
</dbReference>
<dbReference type="CDD" id="cd00712">
    <property type="entry name" value="AsnB"/>
    <property type="match status" value="1"/>
</dbReference>
<sequence>MSGLVGWIDFDRDLRRHRPVVTAMAATLAQRGPDGEAVWTGEHAALGVRLLRVDGVTEEQPYVLPAGGHDIVACVTGWPTGTEAVRADLAAAGTRVSAAEGPAALVAYAYREWGADFLPRLNGAWAVAIWDGRAEEMVLARDHLGGQPLYWTRTSTGMVFGSERKVLLAHPEVDPVVDAAGLREAVSQALPHGGVFSGFDRVGAAEIARWGRDGRLRRTKYWGISTQPHTDDYDTTVAKVREILARSVEENLTEDPSQLLVMLSGGADSSAVAGLAADSMARSQSGSLRAFTIEFRSSEFQADVMRSTHDTPFANEVAAHIGADHTVVELETEDILDPIVRIGMLKSKDFPTRQYDMDTAQYLTVQRAAQEGCRVVFAGYGGDKYFQGATWFTHRDLVLSGTFPWVALAQKHGAANGFGTGLFSADALAALDFQTYYRDVYATGVAEVEYLPEEDEWQRHMRRVAYLMNTRFGIDAGSYSAAGLQLRTPINHPELVQYAYNIPNEMHNRRGIEKGVLRAAVADLLPESVLNRHRSASPVSHHPDYPAGLQRAMKAVLADPAAPVRQIMDLEAAGAVAASPERLAKDRMARADVELMLQLNLWLDHYRVRLAL</sequence>
<evidence type="ECO:0000256" key="2">
    <source>
        <dbReference type="ARBA" id="ARBA00005752"/>
    </source>
</evidence>
<reference evidence="10 11" key="1">
    <citation type="submission" date="2015-10" db="EMBL/GenBank/DDBJ databases">
        <title>Draft genome sequence of Streptomyces sp. RV15, isolated from a marine sponge.</title>
        <authorList>
            <person name="Ruckert C."/>
            <person name="Abdelmohsen U.R."/>
            <person name="Winkler A."/>
            <person name="Hentschel U."/>
            <person name="Kalinowski J."/>
            <person name="Kampfer P."/>
            <person name="Glaeser S."/>
        </authorList>
    </citation>
    <scope>NUCLEOTIDE SEQUENCE [LARGE SCALE GENOMIC DNA]</scope>
    <source>
        <strain evidence="10 11">RV15</strain>
    </source>
</reference>
<keyword evidence="7" id="KW-0315">Glutamine amidotransferase</keyword>
<dbReference type="Pfam" id="PF13537">
    <property type="entry name" value="GATase_7"/>
    <property type="match status" value="1"/>
</dbReference>
<evidence type="ECO:0000256" key="8">
    <source>
        <dbReference type="ARBA" id="ARBA00048741"/>
    </source>
</evidence>
<protein>
    <recommendedName>
        <fullName evidence="3">asparagine synthase (glutamine-hydrolyzing)</fullName>
        <ecNumber evidence="3">6.3.5.4</ecNumber>
    </recommendedName>
</protein>
<dbReference type="SUPFAM" id="SSF52402">
    <property type="entry name" value="Adenine nucleotide alpha hydrolases-like"/>
    <property type="match status" value="1"/>
</dbReference>
<dbReference type="GO" id="GO:0005524">
    <property type="term" value="F:ATP binding"/>
    <property type="evidence" value="ECO:0007669"/>
    <property type="project" value="UniProtKB-KW"/>
</dbReference>
<proteinExistence type="inferred from homology"/>
<accession>A0A101V0B1</accession>
<comment type="caution">
    <text evidence="10">The sequence shown here is derived from an EMBL/GenBank/DDBJ whole genome shotgun (WGS) entry which is preliminary data.</text>
</comment>
<dbReference type="RefSeq" id="WP_067021585.1">
    <property type="nucleotide sequence ID" value="NZ_KQ949082.1"/>
</dbReference>
<dbReference type="Pfam" id="PF00733">
    <property type="entry name" value="Asn_synthase"/>
    <property type="match status" value="1"/>
</dbReference>
<comment type="catalytic activity">
    <reaction evidence="8">
        <text>L-aspartate + L-glutamine + ATP + H2O = L-asparagine + L-glutamate + AMP + diphosphate + H(+)</text>
        <dbReference type="Rhea" id="RHEA:12228"/>
        <dbReference type="ChEBI" id="CHEBI:15377"/>
        <dbReference type="ChEBI" id="CHEBI:15378"/>
        <dbReference type="ChEBI" id="CHEBI:29985"/>
        <dbReference type="ChEBI" id="CHEBI:29991"/>
        <dbReference type="ChEBI" id="CHEBI:30616"/>
        <dbReference type="ChEBI" id="CHEBI:33019"/>
        <dbReference type="ChEBI" id="CHEBI:58048"/>
        <dbReference type="ChEBI" id="CHEBI:58359"/>
        <dbReference type="ChEBI" id="CHEBI:456215"/>
        <dbReference type="EC" id="6.3.5.4"/>
    </reaction>
</comment>
<evidence type="ECO:0000259" key="9">
    <source>
        <dbReference type="PROSITE" id="PS51278"/>
    </source>
</evidence>
<evidence type="ECO:0000256" key="6">
    <source>
        <dbReference type="ARBA" id="ARBA00022888"/>
    </source>
</evidence>
<keyword evidence="6" id="KW-0028">Amino-acid biosynthesis</keyword>
<dbReference type="SUPFAM" id="SSF56235">
    <property type="entry name" value="N-terminal nucleophile aminohydrolases (Ntn hydrolases)"/>
    <property type="match status" value="1"/>
</dbReference>
<feature type="domain" description="Glutamine amidotransferase type-2" evidence="9">
    <location>
        <begin position="2"/>
        <end position="213"/>
    </location>
</feature>
<dbReference type="PANTHER" id="PTHR43284:SF1">
    <property type="entry name" value="ASPARAGINE SYNTHETASE"/>
    <property type="match status" value="1"/>
</dbReference>
<dbReference type="EC" id="6.3.5.4" evidence="3"/>
<evidence type="ECO:0000256" key="3">
    <source>
        <dbReference type="ARBA" id="ARBA00012737"/>
    </source>
</evidence>
<keyword evidence="6" id="KW-0061">Asparagine biosynthesis</keyword>
<gene>
    <name evidence="10" type="ORF">AQJ91_16175</name>
</gene>
<dbReference type="PANTHER" id="PTHR43284">
    <property type="entry name" value="ASPARAGINE SYNTHETASE (GLUTAMINE-HYDROLYZING)"/>
    <property type="match status" value="1"/>
</dbReference>
<dbReference type="GO" id="GO:0006529">
    <property type="term" value="P:asparagine biosynthetic process"/>
    <property type="evidence" value="ECO:0007669"/>
    <property type="project" value="UniProtKB-KW"/>
</dbReference>
<dbReference type="InterPro" id="IPR051786">
    <property type="entry name" value="ASN_synthetase/amidase"/>
</dbReference>
<dbReference type="Gene3D" id="3.60.20.10">
    <property type="entry name" value="Glutamine Phosphoribosylpyrophosphate, subunit 1, domain 1"/>
    <property type="match status" value="1"/>
</dbReference>
<comment type="similarity">
    <text evidence="2">Belongs to the asparagine synthetase family.</text>
</comment>
<evidence type="ECO:0000256" key="7">
    <source>
        <dbReference type="ARBA" id="ARBA00022962"/>
    </source>
</evidence>
<dbReference type="EMBL" id="LMXB01000042">
    <property type="protein sequence ID" value="KUO20123.1"/>
    <property type="molecule type" value="Genomic_DNA"/>
</dbReference>
<dbReference type="InterPro" id="IPR033738">
    <property type="entry name" value="AsnB_N"/>
</dbReference>
<evidence type="ECO:0000256" key="1">
    <source>
        <dbReference type="ARBA" id="ARBA00005187"/>
    </source>
</evidence>
<dbReference type="Gene3D" id="3.40.50.620">
    <property type="entry name" value="HUPs"/>
    <property type="match status" value="1"/>
</dbReference>
<evidence type="ECO:0000256" key="5">
    <source>
        <dbReference type="ARBA" id="ARBA00022840"/>
    </source>
</evidence>
<dbReference type="STRING" id="909626.AQJ91_16175"/>
<name>A0A101V0B1_9ACTN</name>
<dbReference type="AlphaFoldDB" id="A0A101V0B1"/>
<dbReference type="GO" id="GO:0004066">
    <property type="term" value="F:asparagine synthase (glutamine-hydrolyzing) activity"/>
    <property type="evidence" value="ECO:0007669"/>
    <property type="project" value="UniProtKB-EC"/>
</dbReference>
<evidence type="ECO:0000313" key="10">
    <source>
        <dbReference type="EMBL" id="KUO20123.1"/>
    </source>
</evidence>
<dbReference type="InterPro" id="IPR029055">
    <property type="entry name" value="Ntn_hydrolases_N"/>
</dbReference>
<dbReference type="InterPro" id="IPR014729">
    <property type="entry name" value="Rossmann-like_a/b/a_fold"/>
</dbReference>
<evidence type="ECO:0000256" key="4">
    <source>
        <dbReference type="ARBA" id="ARBA00022741"/>
    </source>
</evidence>
<organism evidence="10 11">
    <name type="scientific">Streptomyces dysideae</name>
    <dbReference type="NCBI Taxonomy" id="909626"/>
    <lineage>
        <taxon>Bacteria</taxon>
        <taxon>Bacillati</taxon>
        <taxon>Actinomycetota</taxon>
        <taxon>Actinomycetes</taxon>
        <taxon>Kitasatosporales</taxon>
        <taxon>Streptomycetaceae</taxon>
        <taxon>Streptomyces</taxon>
    </lineage>
</organism>
<keyword evidence="5" id="KW-0067">ATP-binding</keyword>
<dbReference type="InterPro" id="IPR006426">
    <property type="entry name" value="Asn_synth_AEB"/>
</dbReference>
<dbReference type="OrthoDB" id="9763290at2"/>
<dbReference type="InterPro" id="IPR017932">
    <property type="entry name" value="GATase_2_dom"/>
</dbReference>